<dbReference type="Pfam" id="PF13004">
    <property type="entry name" value="BACON"/>
    <property type="match status" value="1"/>
</dbReference>
<dbReference type="EMBL" id="JAMXLY010000008">
    <property type="protein sequence ID" value="MCO6024918.1"/>
    <property type="molecule type" value="Genomic_DNA"/>
</dbReference>
<evidence type="ECO:0000313" key="3">
    <source>
        <dbReference type="EMBL" id="MCO6024918.1"/>
    </source>
</evidence>
<dbReference type="PANTHER" id="PTHR45661:SF3">
    <property type="entry name" value="IG-LIKE DOMAIN-CONTAINING PROTEIN"/>
    <property type="match status" value="1"/>
</dbReference>
<dbReference type="SUPFAM" id="SSF52058">
    <property type="entry name" value="L domain-like"/>
    <property type="match status" value="1"/>
</dbReference>
<dbReference type="InterPro" id="IPR032675">
    <property type="entry name" value="LRR_dom_sf"/>
</dbReference>
<accession>A0ABT1BXC0</accession>
<name>A0ABT1BXC0_9BACT</name>
<dbReference type="Gene3D" id="3.80.10.10">
    <property type="entry name" value="Ribonuclease Inhibitor"/>
    <property type="match status" value="3"/>
</dbReference>
<dbReference type="InterPro" id="IPR013783">
    <property type="entry name" value="Ig-like_fold"/>
</dbReference>
<keyword evidence="1" id="KW-0732">Signal</keyword>
<dbReference type="RefSeq" id="WP_252760279.1">
    <property type="nucleotide sequence ID" value="NZ_JAMXLY010000008.1"/>
</dbReference>
<sequence length="496" mass="54655">MKKSILTALFGFLLIFCITACSSEDSISSFTTDSETSQAIRQGTLKVTADATTKFLSFTSDAGSWEVTVDSTEGQESSQWCQASAYEETDGWHVRIDIDANPDIESRQVPLILTSGNKKYRIVVRQEPKKQMKVASDHVDIVKEGGKFSISVKSNGKAMPVVTIPSSATWLTCTDSSVTEKGEEAQTVRYDFEALQNTDLGRLAELQFSTDGAENLQVGVHQWSRELKKEEHIQVTEPGQLQILLGGNAHDWKNLESLTLSGLLNTADMQALRILLHPMVRCVVTNTTGNVAVESEAYLNLRHLDLKDCQLAEGGEDYAEKSIVGEKDTYESKYQTLNAYAFDITRTPIESVVLPSQLQRIGYRAFNMCESLTRIEIPATVKNIGDYAFFNCESLSEIRIPEDSQLEELGMFSLNTGSTLEDISFPLSLNVKENAGILGNVSAVNIHVKWATPPALVQFGVNKNSVLHVPAGSVDAYQNAYGWNRAKEIVAENGNN</sequence>
<proteinExistence type="predicted"/>
<protein>
    <submittedName>
        <fullName evidence="3">Leucine-rich repeat protein</fullName>
    </submittedName>
</protein>
<dbReference type="InterPro" id="IPR053139">
    <property type="entry name" value="Surface_bspA-like"/>
</dbReference>
<dbReference type="Proteomes" id="UP001204015">
    <property type="component" value="Unassembled WGS sequence"/>
</dbReference>
<dbReference type="Pfam" id="PF13306">
    <property type="entry name" value="LRR_5"/>
    <property type="match status" value="1"/>
</dbReference>
<gene>
    <name evidence="3" type="ORF">NG821_03495</name>
</gene>
<evidence type="ECO:0000256" key="1">
    <source>
        <dbReference type="SAM" id="SignalP"/>
    </source>
</evidence>
<keyword evidence="4" id="KW-1185">Reference proteome</keyword>
<reference evidence="3 4" key="1">
    <citation type="submission" date="2022-06" db="EMBL/GenBank/DDBJ databases">
        <title>A taxonomic note on the genus Prevotella: Description of four novel genera and emended description of the genera Hallella and Xylanibacter.</title>
        <authorList>
            <person name="Hitch T.C.A."/>
        </authorList>
    </citation>
    <scope>NUCLEOTIDE SEQUENCE [LARGE SCALE GENOMIC DNA]</scope>
    <source>
        <strain evidence="3 4">DSM 100619</strain>
    </source>
</reference>
<dbReference type="InterPro" id="IPR026906">
    <property type="entry name" value="LRR_5"/>
</dbReference>
<organism evidence="3 4">
    <name type="scientific">Segatella cerevisiae</name>
    <dbReference type="NCBI Taxonomy" id="2053716"/>
    <lineage>
        <taxon>Bacteria</taxon>
        <taxon>Pseudomonadati</taxon>
        <taxon>Bacteroidota</taxon>
        <taxon>Bacteroidia</taxon>
        <taxon>Bacteroidales</taxon>
        <taxon>Prevotellaceae</taxon>
        <taxon>Segatella</taxon>
    </lineage>
</organism>
<comment type="caution">
    <text evidence="3">The sequence shown here is derived from an EMBL/GenBank/DDBJ whole genome shotgun (WGS) entry which is preliminary data.</text>
</comment>
<dbReference type="CDD" id="cd14948">
    <property type="entry name" value="BACON"/>
    <property type="match status" value="1"/>
</dbReference>
<dbReference type="PANTHER" id="PTHR45661">
    <property type="entry name" value="SURFACE ANTIGEN"/>
    <property type="match status" value="1"/>
</dbReference>
<feature type="chain" id="PRO_5045484299" evidence="1">
    <location>
        <begin position="23"/>
        <end position="496"/>
    </location>
</feature>
<dbReference type="Gene3D" id="2.60.40.10">
    <property type="entry name" value="Immunoglobulins"/>
    <property type="match status" value="2"/>
</dbReference>
<evidence type="ECO:0000259" key="2">
    <source>
        <dbReference type="Pfam" id="PF13004"/>
    </source>
</evidence>
<feature type="signal peptide" evidence="1">
    <location>
        <begin position="1"/>
        <end position="22"/>
    </location>
</feature>
<feature type="domain" description="BACON" evidence="2">
    <location>
        <begin position="74"/>
        <end position="127"/>
    </location>
</feature>
<evidence type="ECO:0000313" key="4">
    <source>
        <dbReference type="Proteomes" id="UP001204015"/>
    </source>
</evidence>
<dbReference type="InterPro" id="IPR024361">
    <property type="entry name" value="BACON"/>
</dbReference>